<dbReference type="RefSeq" id="WP_249104083.1">
    <property type="nucleotide sequence ID" value="NZ_JAMAST010000030.1"/>
</dbReference>
<keyword evidence="2" id="KW-1185">Reference proteome</keyword>
<evidence type="ECO:0000313" key="2">
    <source>
        <dbReference type="Proteomes" id="UP001203004"/>
    </source>
</evidence>
<name>A0ABT0MF68_9BACL</name>
<reference evidence="1 2" key="1">
    <citation type="submission" date="2022-05" db="EMBL/GenBank/DDBJ databases">
        <title>Sporolactobacillus sp nov CPB3-1, isolated from tree bark (Mangifera indica L.).</title>
        <authorList>
            <person name="Phuengjayaem S."/>
            <person name="Tanasupawat S."/>
        </authorList>
    </citation>
    <scope>NUCLEOTIDE SEQUENCE [LARGE SCALE GENOMIC DNA]</scope>
    <source>
        <strain evidence="1 2">CPB3-1</strain>
    </source>
</reference>
<sequence>MIKIIKAVLVTISFFLLVFTVNPITSKAEEKNTAEQSINQPVINTDGTLPKEFFDTQANSYITPFKVNDDGTIHYLVDTE</sequence>
<dbReference type="EMBL" id="JAMAST010000030">
    <property type="protein sequence ID" value="MCL1632965.1"/>
    <property type="molecule type" value="Genomic_DNA"/>
</dbReference>
<gene>
    <name evidence="1" type="ORF">M3N64_13650</name>
</gene>
<dbReference type="Proteomes" id="UP001203004">
    <property type="component" value="Unassembled WGS sequence"/>
</dbReference>
<protein>
    <submittedName>
        <fullName evidence="1">Uncharacterized protein</fullName>
    </submittedName>
</protein>
<comment type="caution">
    <text evidence="1">The sequence shown here is derived from an EMBL/GenBank/DDBJ whole genome shotgun (WGS) entry which is preliminary data.</text>
</comment>
<proteinExistence type="predicted"/>
<organism evidence="1 2">
    <name type="scientific">Sporolactobacillus mangiferae</name>
    <dbReference type="NCBI Taxonomy" id="2940498"/>
    <lineage>
        <taxon>Bacteria</taxon>
        <taxon>Bacillati</taxon>
        <taxon>Bacillota</taxon>
        <taxon>Bacilli</taxon>
        <taxon>Bacillales</taxon>
        <taxon>Sporolactobacillaceae</taxon>
        <taxon>Sporolactobacillus</taxon>
    </lineage>
</organism>
<evidence type="ECO:0000313" key="1">
    <source>
        <dbReference type="EMBL" id="MCL1632965.1"/>
    </source>
</evidence>
<accession>A0ABT0MF68</accession>